<dbReference type="InterPro" id="IPR007848">
    <property type="entry name" value="Small_mtfrase_dom"/>
</dbReference>
<dbReference type="Pfam" id="PF05175">
    <property type="entry name" value="MTS"/>
    <property type="match status" value="1"/>
</dbReference>
<organism evidence="5 6">
    <name type="scientific">Gossypium arboreum</name>
    <name type="common">Tree cotton</name>
    <name type="synonym">Gossypium nanking</name>
    <dbReference type="NCBI Taxonomy" id="29729"/>
    <lineage>
        <taxon>Eukaryota</taxon>
        <taxon>Viridiplantae</taxon>
        <taxon>Streptophyta</taxon>
        <taxon>Embryophyta</taxon>
        <taxon>Tracheophyta</taxon>
        <taxon>Spermatophyta</taxon>
        <taxon>Magnoliopsida</taxon>
        <taxon>eudicotyledons</taxon>
        <taxon>Gunneridae</taxon>
        <taxon>Pentapetalae</taxon>
        <taxon>rosids</taxon>
        <taxon>malvids</taxon>
        <taxon>Malvales</taxon>
        <taxon>Malvaceae</taxon>
        <taxon>Malvoideae</taxon>
        <taxon>Gossypium</taxon>
    </lineage>
</organism>
<dbReference type="InterPro" id="IPR052663">
    <property type="entry name" value="RF_glutamine_MTase_cyano"/>
</dbReference>
<name>A0ABR0PTV7_GOSAR</name>
<gene>
    <name evidence="5" type="ORF">PVK06_014234</name>
</gene>
<accession>A0ABR0PTV7</accession>
<dbReference type="InterPro" id="IPR029063">
    <property type="entry name" value="SAM-dependent_MTases_sf"/>
</dbReference>
<reference evidence="5 6" key="1">
    <citation type="submission" date="2023-03" db="EMBL/GenBank/DDBJ databases">
        <title>WGS of Gossypium arboreum.</title>
        <authorList>
            <person name="Yu D."/>
        </authorList>
    </citation>
    <scope>NUCLEOTIDE SEQUENCE [LARGE SCALE GENOMIC DNA]</scope>
    <source>
        <tissue evidence="5">Leaf</tissue>
    </source>
</reference>
<protein>
    <recommendedName>
        <fullName evidence="4">Methyltransferase small domain-containing protein</fullName>
    </recommendedName>
</protein>
<keyword evidence="2" id="KW-0808">Transferase</keyword>
<feature type="domain" description="Methyltransferase small" evidence="4">
    <location>
        <begin position="191"/>
        <end position="278"/>
    </location>
</feature>
<keyword evidence="6" id="KW-1185">Reference proteome</keyword>
<evidence type="ECO:0000256" key="3">
    <source>
        <dbReference type="ARBA" id="ARBA00022691"/>
    </source>
</evidence>
<sequence>MLKLRSSGLSCGVCANFRITIPRCYMNSKTTSSIDVKPKVPLYLRPPSFSASLSELTKWHKWAKNLASSVGSSFINLDNGPDSTLLRRELNWLLQDLIELQHRLVILSRLESGNNENPDVSVALRAPLEEMYCVWRQRIEKRRPFQYVVGCEHWRDLVLSVQEGVLIPRPETEVIIDLVEGVALNNAPELAQSFWADLGTGSGAIAIATARALATHARGDACGRVIATDLSPVAVAVATSNVQRYGLQDVVEVRKGSWFEPLKDVQGKLAGVLSNPPYIPSGDISGLQAEVGQHEPILALDGGISGTNDLLHLIDGVASMLKPGGFFAFETNGEQQCKFLVEYIENEKPGSFRDMNIVSDFAGIQRFLSQLPQPGMEVYNLKLPIKSARCPWSNNDEVHVVEYEGLTSITVRREIFSFKLSTISCRRLNPLSFSTLAPVLQTRAEDD</sequence>
<dbReference type="PANTHER" id="PTHR47441:SF3">
    <property type="entry name" value="RELEASE FACTOR GLUTAMINE METHYLTRANSFERASE"/>
    <property type="match status" value="1"/>
</dbReference>
<dbReference type="Proteomes" id="UP001358586">
    <property type="component" value="Chromosome 5"/>
</dbReference>
<dbReference type="PROSITE" id="PS00092">
    <property type="entry name" value="N6_MTASE"/>
    <property type="match status" value="1"/>
</dbReference>
<dbReference type="SUPFAM" id="SSF53335">
    <property type="entry name" value="S-adenosyl-L-methionine-dependent methyltransferases"/>
    <property type="match status" value="1"/>
</dbReference>
<dbReference type="EMBL" id="JARKNE010000005">
    <property type="protein sequence ID" value="KAK5830440.1"/>
    <property type="molecule type" value="Genomic_DNA"/>
</dbReference>
<dbReference type="NCBIfam" id="TIGR00536">
    <property type="entry name" value="hemK_fam"/>
    <property type="match status" value="1"/>
</dbReference>
<keyword evidence="3" id="KW-0949">S-adenosyl-L-methionine</keyword>
<keyword evidence="1" id="KW-0489">Methyltransferase</keyword>
<evidence type="ECO:0000256" key="1">
    <source>
        <dbReference type="ARBA" id="ARBA00022603"/>
    </source>
</evidence>
<dbReference type="InterPro" id="IPR004556">
    <property type="entry name" value="HemK-like"/>
</dbReference>
<evidence type="ECO:0000259" key="4">
    <source>
        <dbReference type="Pfam" id="PF05175"/>
    </source>
</evidence>
<dbReference type="CDD" id="cd02440">
    <property type="entry name" value="AdoMet_MTases"/>
    <property type="match status" value="1"/>
</dbReference>
<evidence type="ECO:0000313" key="6">
    <source>
        <dbReference type="Proteomes" id="UP001358586"/>
    </source>
</evidence>
<evidence type="ECO:0000256" key="2">
    <source>
        <dbReference type="ARBA" id="ARBA00022679"/>
    </source>
</evidence>
<dbReference type="Gene3D" id="3.40.50.150">
    <property type="entry name" value="Vaccinia Virus protein VP39"/>
    <property type="match status" value="1"/>
</dbReference>
<dbReference type="PANTHER" id="PTHR47441">
    <property type="match status" value="1"/>
</dbReference>
<dbReference type="InterPro" id="IPR002052">
    <property type="entry name" value="DNA_methylase_N6_adenine_CS"/>
</dbReference>
<proteinExistence type="predicted"/>
<comment type="caution">
    <text evidence="5">The sequence shown here is derived from an EMBL/GenBank/DDBJ whole genome shotgun (WGS) entry which is preliminary data.</text>
</comment>
<evidence type="ECO:0000313" key="5">
    <source>
        <dbReference type="EMBL" id="KAK5830440.1"/>
    </source>
</evidence>